<dbReference type="PANTHER" id="PTHR10257:SF5">
    <property type="entry name" value="WIDERBORST, ISOFORM H"/>
    <property type="match status" value="1"/>
</dbReference>
<evidence type="ECO:0000256" key="1">
    <source>
        <dbReference type="ARBA" id="ARBA00009745"/>
    </source>
</evidence>
<evidence type="ECO:0000313" key="3">
    <source>
        <dbReference type="EMBL" id="CAF0758161.1"/>
    </source>
</evidence>
<dbReference type="PANTHER" id="PTHR10257">
    <property type="entry name" value="SERINE/THREONINE PROTEIN PHOSPHATASE 2A PP2A REGULATORY SUBUNIT B"/>
    <property type="match status" value="1"/>
</dbReference>
<dbReference type="GO" id="GO:0005829">
    <property type="term" value="C:cytosol"/>
    <property type="evidence" value="ECO:0007669"/>
    <property type="project" value="TreeGrafter"/>
</dbReference>
<proteinExistence type="inferred from homology"/>
<organism evidence="4 7">
    <name type="scientific">Didymodactylos carnosus</name>
    <dbReference type="NCBI Taxonomy" id="1234261"/>
    <lineage>
        <taxon>Eukaryota</taxon>
        <taxon>Metazoa</taxon>
        <taxon>Spiralia</taxon>
        <taxon>Gnathifera</taxon>
        <taxon>Rotifera</taxon>
        <taxon>Eurotatoria</taxon>
        <taxon>Bdelloidea</taxon>
        <taxon>Philodinida</taxon>
        <taxon>Philodinidae</taxon>
        <taxon>Didymodactylos</taxon>
    </lineage>
</organism>
<dbReference type="GO" id="GO:0005634">
    <property type="term" value="C:nucleus"/>
    <property type="evidence" value="ECO:0007669"/>
    <property type="project" value="TreeGrafter"/>
</dbReference>
<dbReference type="OrthoDB" id="10264446at2759"/>
<dbReference type="Gene3D" id="1.25.10.10">
    <property type="entry name" value="Leucine-rich Repeat Variant"/>
    <property type="match status" value="3"/>
</dbReference>
<dbReference type="InterPro" id="IPR002554">
    <property type="entry name" value="PP2A_B56"/>
</dbReference>
<dbReference type="SUPFAM" id="SSF48371">
    <property type="entry name" value="ARM repeat"/>
    <property type="match status" value="1"/>
</dbReference>
<dbReference type="GO" id="GO:0000159">
    <property type="term" value="C:protein phosphatase type 2A complex"/>
    <property type="evidence" value="ECO:0007669"/>
    <property type="project" value="UniProtKB-UniRule"/>
</dbReference>
<dbReference type="Proteomes" id="UP000663829">
    <property type="component" value="Unassembled WGS sequence"/>
</dbReference>
<dbReference type="Pfam" id="PF01603">
    <property type="entry name" value="B56"/>
    <property type="match status" value="1"/>
</dbReference>
<dbReference type="Proteomes" id="UP000677228">
    <property type="component" value="Unassembled WGS sequence"/>
</dbReference>
<keyword evidence="7" id="KW-1185">Reference proteome</keyword>
<comment type="caution">
    <text evidence="4">The sequence shown here is derived from an EMBL/GenBank/DDBJ whole genome shotgun (WGS) entry which is preliminary data.</text>
</comment>
<dbReference type="FunFam" id="1.25.10.10:FF:000353">
    <property type="entry name" value="Serine/threonine-protein phosphatase 2A 56 kDa regulatory subunit"/>
    <property type="match status" value="1"/>
</dbReference>
<dbReference type="InterPro" id="IPR016024">
    <property type="entry name" value="ARM-type_fold"/>
</dbReference>
<evidence type="ECO:0000313" key="5">
    <source>
        <dbReference type="EMBL" id="CAF3537651.1"/>
    </source>
</evidence>
<gene>
    <name evidence="4" type="ORF">GPM918_LOCUS6387</name>
    <name evidence="3" type="ORF">OVA965_LOCUS2402</name>
    <name evidence="6" type="ORF">SRO942_LOCUS6387</name>
    <name evidence="5" type="ORF">TMI583_LOCUS2402</name>
</gene>
<evidence type="ECO:0000313" key="7">
    <source>
        <dbReference type="Proteomes" id="UP000663829"/>
    </source>
</evidence>
<accession>A0A813WGE5</accession>
<dbReference type="EMBL" id="CAJOBA010000505">
    <property type="protein sequence ID" value="CAF3537651.1"/>
    <property type="molecule type" value="Genomic_DNA"/>
</dbReference>
<dbReference type="EMBL" id="CAJOBC010000981">
    <property type="protein sequence ID" value="CAF3644823.1"/>
    <property type="molecule type" value="Genomic_DNA"/>
</dbReference>
<evidence type="ECO:0000313" key="6">
    <source>
        <dbReference type="EMBL" id="CAF3644823.1"/>
    </source>
</evidence>
<dbReference type="InterPro" id="IPR011989">
    <property type="entry name" value="ARM-like"/>
</dbReference>
<dbReference type="Proteomes" id="UP000681722">
    <property type="component" value="Unassembled WGS sequence"/>
</dbReference>
<protein>
    <recommendedName>
        <fullName evidence="2">Serine/threonine protein phosphatase 2A regulatory subunit</fullName>
    </recommendedName>
</protein>
<reference evidence="4" key="1">
    <citation type="submission" date="2021-02" db="EMBL/GenBank/DDBJ databases">
        <authorList>
            <person name="Nowell W R."/>
        </authorList>
    </citation>
    <scope>NUCLEOTIDE SEQUENCE</scope>
</reference>
<dbReference type="EMBL" id="CAJNOK010000505">
    <property type="protein sequence ID" value="CAF0758161.1"/>
    <property type="molecule type" value="Genomic_DNA"/>
</dbReference>
<dbReference type="Proteomes" id="UP000682733">
    <property type="component" value="Unassembled WGS sequence"/>
</dbReference>
<evidence type="ECO:0000313" key="4">
    <source>
        <dbReference type="EMBL" id="CAF0857111.1"/>
    </source>
</evidence>
<dbReference type="EMBL" id="CAJNOQ010000981">
    <property type="protein sequence ID" value="CAF0857111.1"/>
    <property type="molecule type" value="Genomic_DNA"/>
</dbReference>
<comment type="similarity">
    <text evidence="1">Belongs to the phosphatase 2A regulatory subunit B56 family.</text>
</comment>
<sequence length="405" mass="47104">MTAPGLNVVDPFLQKPPIIRTRKKRLQESSRLGRKVSRELEALPSLKETPSDQQEKLFIQKLKQCCVIFDFCDAVGDLKSKEIKRASLNELVDFITVTRNCITESVYPEIINMVSSNLFRILPPITDGASDTDAVEDDEPTLEASWPHTQIVYEFFLRFLESLDFQPNIAKKYIDQKFVLQMLELFDSEDPRERDFLKTILHRIYGKFLGLRAFIRKQINNIFLSIINGFAVPLKDEHKHFLIKVLVPLHKSHNLQCFHPQVLFLNELEEILDVIDPQEFKKIIGPLFRQIARSAASSHFQVAERSLAFWHNEYIVQLIEDNLDQILPIILPNLCRISKTHWNSNIVQLVYNVLKSFMELNSKLCNDILNSLKNDELKLAEKQQAHSALWQRLEELSISKQRNIE</sequence>
<dbReference type="GO" id="GO:0072542">
    <property type="term" value="F:protein phosphatase activator activity"/>
    <property type="evidence" value="ECO:0007669"/>
    <property type="project" value="TreeGrafter"/>
</dbReference>
<name>A0A813WGE5_9BILA</name>
<dbReference type="PIRSF" id="PIRSF028043">
    <property type="entry name" value="PP2A_B56"/>
    <property type="match status" value="1"/>
</dbReference>
<dbReference type="GO" id="GO:0007165">
    <property type="term" value="P:signal transduction"/>
    <property type="evidence" value="ECO:0007669"/>
    <property type="project" value="InterPro"/>
</dbReference>
<dbReference type="AlphaFoldDB" id="A0A813WGE5"/>
<evidence type="ECO:0000256" key="2">
    <source>
        <dbReference type="PIRNR" id="PIRNR028043"/>
    </source>
</evidence>